<feature type="domain" description="Bacterial surface antigen (D15)" evidence="5">
    <location>
        <begin position="309"/>
        <end position="602"/>
    </location>
</feature>
<proteinExistence type="predicted"/>
<keyword evidence="3" id="KW-0472">Membrane</keyword>
<dbReference type="InterPro" id="IPR000184">
    <property type="entry name" value="Bac_surfAg_D15"/>
</dbReference>
<dbReference type="PANTHER" id="PTHR12815:SF42">
    <property type="entry name" value="BACTERIAL SURFACE ANTIGEN (D15) DOMAIN-CONTAINING PROTEIN"/>
    <property type="match status" value="1"/>
</dbReference>
<feature type="signal peptide" evidence="4">
    <location>
        <begin position="1"/>
        <end position="30"/>
    </location>
</feature>
<keyword evidence="4" id="KW-0732">Signal</keyword>
<gene>
    <name evidence="6" type="ORF">DL237_06550</name>
</gene>
<comment type="caution">
    <text evidence="6">The sequence shown here is derived from an EMBL/GenBank/DDBJ whole genome shotgun (WGS) entry which is preliminary data.</text>
</comment>
<evidence type="ECO:0000256" key="1">
    <source>
        <dbReference type="ARBA" id="ARBA00004370"/>
    </source>
</evidence>
<dbReference type="InterPro" id="IPR039910">
    <property type="entry name" value="D15-like"/>
</dbReference>
<evidence type="ECO:0000313" key="7">
    <source>
        <dbReference type="Proteomes" id="UP000265848"/>
    </source>
</evidence>
<organism evidence="6 7">
    <name type="scientific">Pseudooceanicola sediminis</name>
    <dbReference type="NCBI Taxonomy" id="2211117"/>
    <lineage>
        <taxon>Bacteria</taxon>
        <taxon>Pseudomonadati</taxon>
        <taxon>Pseudomonadota</taxon>
        <taxon>Alphaproteobacteria</taxon>
        <taxon>Rhodobacterales</taxon>
        <taxon>Paracoccaceae</taxon>
        <taxon>Pseudooceanicola</taxon>
    </lineage>
</organism>
<evidence type="ECO:0000313" key="6">
    <source>
        <dbReference type="EMBL" id="RII39302.1"/>
    </source>
</evidence>
<evidence type="ECO:0000256" key="2">
    <source>
        <dbReference type="ARBA" id="ARBA00022452"/>
    </source>
</evidence>
<evidence type="ECO:0000259" key="5">
    <source>
        <dbReference type="Pfam" id="PF01103"/>
    </source>
</evidence>
<comment type="subcellular location">
    <subcellularLocation>
        <location evidence="1">Membrane</location>
    </subcellularLocation>
</comment>
<protein>
    <submittedName>
        <fullName evidence="6">Outer membrane protein assembly factor</fullName>
    </submittedName>
</protein>
<keyword evidence="7" id="KW-1185">Reference proteome</keyword>
<dbReference type="EMBL" id="QWJJ01000005">
    <property type="protein sequence ID" value="RII39302.1"/>
    <property type="molecule type" value="Genomic_DNA"/>
</dbReference>
<dbReference type="OrthoDB" id="9769707at2"/>
<dbReference type="RefSeq" id="WP_119398258.1">
    <property type="nucleotide sequence ID" value="NZ_QWJJ01000005.1"/>
</dbReference>
<dbReference type="AlphaFoldDB" id="A0A399J5Q1"/>
<evidence type="ECO:0000256" key="3">
    <source>
        <dbReference type="ARBA" id="ARBA00023136"/>
    </source>
</evidence>
<dbReference type="PANTHER" id="PTHR12815">
    <property type="entry name" value="SORTING AND ASSEMBLY MACHINERY SAMM50 PROTEIN FAMILY MEMBER"/>
    <property type="match status" value="1"/>
</dbReference>
<dbReference type="Proteomes" id="UP000265848">
    <property type="component" value="Unassembled WGS sequence"/>
</dbReference>
<accession>A0A399J5Q1</accession>
<keyword evidence="2" id="KW-1134">Transmembrane beta strand</keyword>
<evidence type="ECO:0000256" key="4">
    <source>
        <dbReference type="SAM" id="SignalP"/>
    </source>
</evidence>
<dbReference type="Gene3D" id="2.40.160.50">
    <property type="entry name" value="membrane protein fhac: a member of the omp85/tpsb transporter family"/>
    <property type="match status" value="1"/>
</dbReference>
<keyword evidence="2" id="KW-0812">Transmembrane</keyword>
<sequence length="602" mass="63223">MTTRSSAARTATTTAAALALAMSSVTPVGAADVVLNAGQDKDLTSSLRGASLSVTAIDTDDVTDPQELIAAAQADYRRLVAALYDKGYFGGTVSIKVDGREASSVSILNPRTAVNQIVIDVVPGEKFTFSEATVAPLPPNAEPTEGFAVGETAGTGLMRRAAKNGVDAWRDEGHAKARVDSQQITADHRTDTVAARFGLTPGPRLTFGKVRLSTRSYDSTVRPERILAIAGLPEGEVYDPDEVARAETRLRRAGAFSAAVVTEDDAITPVNQLGTSVDVTDAKPRRLGFGAEISNTDGLTLSSYWMHRNLLGGAERFRVDGEVAGIGGGTGGIDYSLGVSLTRPAFRHPDMDLTYSANISRVDEPSYTSSSATANVGVDRYINEKLTANLGIGARVSRTDDDLGERDFYHLTLDSGLTWENRDDKTDPTKGIYAEVGIMPFLGVSGSASGVMSTADIRGYQRLGSDKFVLAARVQLGSVVGPSLQETPSDWLFYSGGGGSVRGQAYQSLGVTTNGNTTGGRSYAAISTELRARVVGNWGAAAFVDYGYVAASETFEGGEWQGGAGVGARYFTSLGPVRLDVAVPVTGDANSVSVYVGIGQSF</sequence>
<name>A0A399J5Q1_9RHOB</name>
<dbReference type="Pfam" id="PF01103">
    <property type="entry name" value="Omp85"/>
    <property type="match status" value="1"/>
</dbReference>
<dbReference type="GO" id="GO:0019867">
    <property type="term" value="C:outer membrane"/>
    <property type="evidence" value="ECO:0007669"/>
    <property type="project" value="InterPro"/>
</dbReference>
<feature type="chain" id="PRO_5017415122" evidence="4">
    <location>
        <begin position="31"/>
        <end position="602"/>
    </location>
</feature>
<reference evidence="6 7" key="1">
    <citation type="submission" date="2018-08" db="EMBL/GenBank/DDBJ databases">
        <title>Pseudooceanicola sediminis CY03 in the family Rhodobacteracea.</title>
        <authorList>
            <person name="Zhang Y.-J."/>
        </authorList>
    </citation>
    <scope>NUCLEOTIDE SEQUENCE [LARGE SCALE GENOMIC DNA]</scope>
    <source>
        <strain evidence="6 7">CY03</strain>
    </source>
</reference>